<evidence type="ECO:0000256" key="5">
    <source>
        <dbReference type="ARBA" id="ARBA00022729"/>
    </source>
</evidence>
<sequence length="388" mass="41053">MMKSLGRATVIVLVPAAAGAVGLDRSGQSVEILFTEGNMVELTLGRVLPDASGTDTVLFGGSSTGNVLENFNQATLAVKYEFDERFSAALILEQPYGIDTSYPSGADGSIALGGTEAVVDSDSVTALLRYRFDDAWSVHGGVRYQRISPYVALSGAAYGPLDGYEARFDRDGDLGFVIGGAYEMPEIALRVALTYFSGTEHELSTRETLNGVSVALLPVPFGPLSETSTTDLEAPESINLDFQTGIAPETLLFGSIRYAKYGDVIVAPTFFDAVFEPTTPDSSLTDLEDGFSYTIGVGRQFTDRLSASVAFGYDDKLEDDLVSPLAPVNGTQSFSVGAAYAVTDALEVAGGVSYIKLGDAQAETGDDARAIFDDSDAWGFGLKVGYSF</sequence>
<reference evidence="8 9" key="1">
    <citation type="submission" date="2018-06" db="EMBL/GenBank/DDBJ databases">
        <title>Genomic Encyclopedia of Archaeal and Bacterial Type Strains, Phase II (KMG-II): from individual species to whole genera.</title>
        <authorList>
            <person name="Goeker M."/>
        </authorList>
    </citation>
    <scope>NUCLEOTIDE SEQUENCE [LARGE SCALE GENOMIC DNA]</scope>
    <source>
        <strain evidence="8 9">DSM 22009</strain>
    </source>
</reference>
<comment type="caution">
    <text evidence="8">The sequence shown here is derived from an EMBL/GenBank/DDBJ whole genome shotgun (WGS) entry which is preliminary data.</text>
</comment>
<evidence type="ECO:0000313" key="9">
    <source>
        <dbReference type="Proteomes" id="UP000248916"/>
    </source>
</evidence>
<evidence type="ECO:0000256" key="2">
    <source>
        <dbReference type="ARBA" id="ARBA00008163"/>
    </source>
</evidence>
<dbReference type="EMBL" id="QKZL01000003">
    <property type="protein sequence ID" value="PZX18478.1"/>
    <property type="molecule type" value="Genomic_DNA"/>
</dbReference>
<evidence type="ECO:0000256" key="1">
    <source>
        <dbReference type="ARBA" id="ARBA00004571"/>
    </source>
</evidence>
<comment type="subcellular location">
    <subcellularLocation>
        <location evidence="1">Cell outer membrane</location>
        <topology evidence="1">Multi-pass membrane protein</topology>
    </subcellularLocation>
</comment>
<dbReference type="Pfam" id="PF03349">
    <property type="entry name" value="Toluene_X"/>
    <property type="match status" value="1"/>
</dbReference>
<dbReference type="GO" id="GO:0009279">
    <property type="term" value="C:cell outer membrane"/>
    <property type="evidence" value="ECO:0007669"/>
    <property type="project" value="UniProtKB-SubCell"/>
</dbReference>
<comment type="similarity">
    <text evidence="2">Belongs to the OmpP1/FadL family.</text>
</comment>
<dbReference type="AlphaFoldDB" id="A0A2W7NE69"/>
<dbReference type="InterPro" id="IPR005017">
    <property type="entry name" value="OMPP1/FadL/TodX"/>
</dbReference>
<keyword evidence="5" id="KW-0732">Signal</keyword>
<keyword evidence="9" id="KW-1185">Reference proteome</keyword>
<protein>
    <submittedName>
        <fullName evidence="8">Long-subunit fatty acid transport protein</fullName>
    </submittedName>
</protein>
<dbReference type="GO" id="GO:0015483">
    <property type="term" value="F:long-chain fatty acid transporting porin activity"/>
    <property type="evidence" value="ECO:0007669"/>
    <property type="project" value="TreeGrafter"/>
</dbReference>
<dbReference type="Gene3D" id="2.40.160.60">
    <property type="entry name" value="Outer membrane protein transport protein (OMPP1/FadL/TodX)"/>
    <property type="match status" value="1"/>
</dbReference>
<evidence type="ECO:0000256" key="4">
    <source>
        <dbReference type="ARBA" id="ARBA00022692"/>
    </source>
</evidence>
<proteinExistence type="inferred from homology"/>
<gene>
    <name evidence="8" type="ORF">LX81_01112</name>
</gene>
<name>A0A2W7NE69_9RHOB</name>
<dbReference type="RefSeq" id="WP_234822500.1">
    <property type="nucleotide sequence ID" value="NZ_QKZL01000003.1"/>
</dbReference>
<keyword evidence="6" id="KW-0472">Membrane</keyword>
<keyword evidence="3" id="KW-1134">Transmembrane beta strand</keyword>
<keyword evidence="4" id="KW-0812">Transmembrane</keyword>
<evidence type="ECO:0000313" key="8">
    <source>
        <dbReference type="EMBL" id="PZX18478.1"/>
    </source>
</evidence>
<evidence type="ECO:0000256" key="3">
    <source>
        <dbReference type="ARBA" id="ARBA00022452"/>
    </source>
</evidence>
<dbReference type="SUPFAM" id="SSF56935">
    <property type="entry name" value="Porins"/>
    <property type="match status" value="1"/>
</dbReference>
<evidence type="ECO:0000256" key="6">
    <source>
        <dbReference type="ARBA" id="ARBA00023136"/>
    </source>
</evidence>
<organism evidence="8 9">
    <name type="scientific">Palleronia aestuarii</name>
    <dbReference type="NCBI Taxonomy" id="568105"/>
    <lineage>
        <taxon>Bacteria</taxon>
        <taxon>Pseudomonadati</taxon>
        <taxon>Pseudomonadota</taxon>
        <taxon>Alphaproteobacteria</taxon>
        <taxon>Rhodobacterales</taxon>
        <taxon>Roseobacteraceae</taxon>
        <taxon>Palleronia</taxon>
    </lineage>
</organism>
<keyword evidence="7" id="KW-0998">Cell outer membrane</keyword>
<dbReference type="PANTHER" id="PTHR35093:SF8">
    <property type="entry name" value="OUTER MEMBRANE PROTEIN NMB0088-RELATED"/>
    <property type="match status" value="1"/>
</dbReference>
<evidence type="ECO:0000256" key="7">
    <source>
        <dbReference type="ARBA" id="ARBA00023237"/>
    </source>
</evidence>
<accession>A0A2W7NE69</accession>
<dbReference type="PANTHER" id="PTHR35093">
    <property type="entry name" value="OUTER MEMBRANE PROTEIN NMB0088-RELATED"/>
    <property type="match status" value="1"/>
</dbReference>
<dbReference type="Proteomes" id="UP000248916">
    <property type="component" value="Unassembled WGS sequence"/>
</dbReference>